<keyword evidence="3" id="KW-1185">Reference proteome</keyword>
<sequence length="148" mass="16326">MDSARLERLKALISERQGVPEHEIWPSSRLTEDLGMAGADGWEFVESFADAFEVDITRFQSDPHFGPEAGSPLVGIILGAVVVAGSISLWTVPVSAIGLVAGYRWLSRRSARSGPYTVTVDDLMRYAEAGEWTFDYEQAKLNHNARAR</sequence>
<dbReference type="Proteomes" id="UP000216446">
    <property type="component" value="Unassembled WGS sequence"/>
</dbReference>
<dbReference type="OrthoDB" id="1367059at2"/>
<organism evidence="2 3">
    <name type="scientific">Rubricoccus marinus</name>
    <dbReference type="NCBI Taxonomy" id="716817"/>
    <lineage>
        <taxon>Bacteria</taxon>
        <taxon>Pseudomonadati</taxon>
        <taxon>Rhodothermota</taxon>
        <taxon>Rhodothermia</taxon>
        <taxon>Rhodothermales</taxon>
        <taxon>Rubricoccaceae</taxon>
        <taxon>Rubricoccus</taxon>
    </lineage>
</organism>
<keyword evidence="1" id="KW-0472">Membrane</keyword>
<dbReference type="RefSeq" id="WP_094551464.1">
    <property type="nucleotide sequence ID" value="NZ_MQWB01000010.1"/>
</dbReference>
<evidence type="ECO:0000313" key="2">
    <source>
        <dbReference type="EMBL" id="OZC01392.1"/>
    </source>
</evidence>
<keyword evidence="1" id="KW-1133">Transmembrane helix</keyword>
<reference evidence="2" key="1">
    <citation type="submission" date="2016-11" db="EMBL/GenBank/DDBJ databases">
        <title>Study of marine rhodopsin-containing bacteria.</title>
        <authorList>
            <person name="Yoshizawa S."/>
            <person name="Kumagai Y."/>
            <person name="Kogure K."/>
        </authorList>
    </citation>
    <scope>NUCLEOTIDE SEQUENCE [LARGE SCALE GENOMIC DNA]</scope>
    <source>
        <strain evidence="2">SG-29</strain>
    </source>
</reference>
<evidence type="ECO:0000313" key="3">
    <source>
        <dbReference type="Proteomes" id="UP000216446"/>
    </source>
</evidence>
<accession>A0A259TUE1</accession>
<name>A0A259TUE1_9BACT</name>
<gene>
    <name evidence="2" type="ORF">BSZ36_17030</name>
</gene>
<dbReference type="AlphaFoldDB" id="A0A259TUE1"/>
<comment type="caution">
    <text evidence="2">The sequence shown here is derived from an EMBL/GenBank/DDBJ whole genome shotgun (WGS) entry which is preliminary data.</text>
</comment>
<dbReference type="InterPro" id="IPR036736">
    <property type="entry name" value="ACP-like_sf"/>
</dbReference>
<keyword evidence="1" id="KW-0812">Transmembrane</keyword>
<protein>
    <submittedName>
        <fullName evidence="2">Uncharacterized protein</fullName>
    </submittedName>
</protein>
<dbReference type="InParanoid" id="A0A259TUE1"/>
<proteinExistence type="predicted"/>
<dbReference type="Gene3D" id="1.10.1200.10">
    <property type="entry name" value="ACP-like"/>
    <property type="match status" value="1"/>
</dbReference>
<feature type="transmembrane region" description="Helical" evidence="1">
    <location>
        <begin position="73"/>
        <end position="103"/>
    </location>
</feature>
<dbReference type="EMBL" id="MQWB01000010">
    <property type="protein sequence ID" value="OZC01392.1"/>
    <property type="molecule type" value="Genomic_DNA"/>
</dbReference>
<evidence type="ECO:0000256" key="1">
    <source>
        <dbReference type="SAM" id="Phobius"/>
    </source>
</evidence>